<sequence>MGEFAAQAGLGAKTVRFYEQLGLIHPDGRTPAGYRIYLPDQVEPLRFIRAARMLGLSLREVAEMLDVWDCGRRPCDDVMRHIARKIQEVDRQIEGLHQLKRQLQELYTATQALSPNASATSDRQARCICAVVADMASTAATVQATGKATGGGTA</sequence>
<evidence type="ECO:0000313" key="5">
    <source>
        <dbReference type="EMBL" id="WRP15695.1"/>
    </source>
</evidence>
<evidence type="ECO:0000313" key="6">
    <source>
        <dbReference type="Proteomes" id="UP001333102"/>
    </source>
</evidence>
<evidence type="ECO:0000256" key="1">
    <source>
        <dbReference type="ARBA" id="ARBA00023015"/>
    </source>
</evidence>
<keyword evidence="1" id="KW-0805">Transcription regulation</keyword>
<dbReference type="InterPro" id="IPR047057">
    <property type="entry name" value="MerR_fam"/>
</dbReference>
<protein>
    <submittedName>
        <fullName evidence="5">MerR family DNA-binding protein</fullName>
    </submittedName>
</protein>
<accession>A0ABZ1BTB4</accession>
<gene>
    <name evidence="5" type="ORF">VLY81_05945</name>
</gene>
<dbReference type="PRINTS" id="PR00040">
    <property type="entry name" value="HTHMERR"/>
</dbReference>
<dbReference type="Pfam" id="PF09278">
    <property type="entry name" value="MerR-DNA-bind"/>
    <property type="match status" value="1"/>
</dbReference>
<dbReference type="EMBL" id="CP141614">
    <property type="protein sequence ID" value="WRP15695.1"/>
    <property type="molecule type" value="Genomic_DNA"/>
</dbReference>
<dbReference type="InterPro" id="IPR015358">
    <property type="entry name" value="Tscrpt_reg_MerR_DNA-bd"/>
</dbReference>
<dbReference type="PROSITE" id="PS50937">
    <property type="entry name" value="HTH_MERR_2"/>
    <property type="match status" value="1"/>
</dbReference>
<dbReference type="RefSeq" id="WP_324670101.1">
    <property type="nucleotide sequence ID" value="NZ_CP141614.1"/>
</dbReference>
<dbReference type="InterPro" id="IPR000551">
    <property type="entry name" value="MerR-type_HTH_dom"/>
</dbReference>
<keyword evidence="3" id="KW-0804">Transcription</keyword>
<keyword evidence="6" id="KW-1185">Reference proteome</keyword>
<reference evidence="6" key="1">
    <citation type="submission" date="2023-12" db="EMBL/GenBank/DDBJ databases">
        <title>Novel isolates from deep terrestrial aquifers shed light on the physiology and ecology of the class Limnochordia.</title>
        <authorList>
            <person name="Karnachuk O.V."/>
            <person name="Lukina A.P."/>
            <person name="Avakyan M.R."/>
            <person name="Kadnikov V."/>
            <person name="Begmatov S."/>
            <person name="Beletsky A.V."/>
            <person name="Mardanov A.V."/>
            <person name="Ravin N.V."/>
        </authorList>
    </citation>
    <scope>NUCLEOTIDE SEQUENCE [LARGE SCALE GENOMIC DNA]</scope>
    <source>
        <strain evidence="6">LN</strain>
    </source>
</reference>
<keyword evidence="2 5" id="KW-0238">DNA-binding</keyword>
<dbReference type="InterPro" id="IPR009061">
    <property type="entry name" value="DNA-bd_dom_put_sf"/>
</dbReference>
<name>A0ABZ1BTB4_9FIRM</name>
<dbReference type="Proteomes" id="UP001333102">
    <property type="component" value="Chromosome"/>
</dbReference>
<feature type="domain" description="HTH merR-type" evidence="4">
    <location>
        <begin position="1"/>
        <end position="67"/>
    </location>
</feature>
<proteinExistence type="predicted"/>
<evidence type="ECO:0000256" key="2">
    <source>
        <dbReference type="ARBA" id="ARBA00023125"/>
    </source>
</evidence>
<organism evidence="5 6">
    <name type="scientific">Geochorda subterranea</name>
    <dbReference type="NCBI Taxonomy" id="3109564"/>
    <lineage>
        <taxon>Bacteria</taxon>
        <taxon>Bacillati</taxon>
        <taxon>Bacillota</taxon>
        <taxon>Limnochordia</taxon>
        <taxon>Limnochordales</taxon>
        <taxon>Geochordaceae</taxon>
        <taxon>Geochorda</taxon>
    </lineage>
</organism>
<evidence type="ECO:0000259" key="4">
    <source>
        <dbReference type="PROSITE" id="PS50937"/>
    </source>
</evidence>
<dbReference type="PANTHER" id="PTHR30204:SF94">
    <property type="entry name" value="HEAVY METAL-DEPENDENT TRANSCRIPTIONAL REGULATOR HI_0293-RELATED"/>
    <property type="match status" value="1"/>
</dbReference>
<dbReference type="GO" id="GO:0003677">
    <property type="term" value="F:DNA binding"/>
    <property type="evidence" value="ECO:0007669"/>
    <property type="project" value="UniProtKB-KW"/>
</dbReference>
<dbReference type="Pfam" id="PF00376">
    <property type="entry name" value="MerR"/>
    <property type="match status" value="1"/>
</dbReference>
<dbReference type="SUPFAM" id="SSF46955">
    <property type="entry name" value="Putative DNA-binding domain"/>
    <property type="match status" value="1"/>
</dbReference>
<dbReference type="PANTHER" id="PTHR30204">
    <property type="entry name" value="REDOX-CYCLING DRUG-SENSING TRANSCRIPTIONAL ACTIVATOR SOXR"/>
    <property type="match status" value="1"/>
</dbReference>
<dbReference type="SMART" id="SM00422">
    <property type="entry name" value="HTH_MERR"/>
    <property type="match status" value="1"/>
</dbReference>
<evidence type="ECO:0000256" key="3">
    <source>
        <dbReference type="ARBA" id="ARBA00023163"/>
    </source>
</evidence>
<dbReference type="Gene3D" id="1.10.1660.10">
    <property type="match status" value="1"/>
</dbReference>